<feature type="region of interest" description="Disordered" evidence="1">
    <location>
        <begin position="1"/>
        <end position="22"/>
    </location>
</feature>
<comment type="caution">
    <text evidence="2">The sequence shown here is derived from an EMBL/GenBank/DDBJ whole genome shotgun (WGS) entry which is preliminary data.</text>
</comment>
<accession>A0A8S1B1M2</accession>
<evidence type="ECO:0000313" key="2">
    <source>
        <dbReference type="EMBL" id="CAB3255416.1"/>
    </source>
</evidence>
<name>A0A8S1B1M2_ARCPL</name>
<reference evidence="2 3" key="1">
    <citation type="submission" date="2020-04" db="EMBL/GenBank/DDBJ databases">
        <authorList>
            <person name="Wallbank WR R."/>
            <person name="Pardo Diaz C."/>
            <person name="Kozak K."/>
            <person name="Martin S."/>
            <person name="Jiggins C."/>
            <person name="Moest M."/>
            <person name="Warren A I."/>
            <person name="Byers J.R.P. K."/>
            <person name="Montejo-Kovacevich G."/>
            <person name="Yen C E."/>
        </authorList>
    </citation>
    <scope>NUCLEOTIDE SEQUENCE [LARGE SCALE GENOMIC DNA]</scope>
</reference>
<evidence type="ECO:0000256" key="1">
    <source>
        <dbReference type="SAM" id="MobiDB-lite"/>
    </source>
</evidence>
<dbReference type="AlphaFoldDB" id="A0A8S1B1M2"/>
<keyword evidence="3" id="KW-1185">Reference proteome</keyword>
<dbReference type="Proteomes" id="UP000494106">
    <property type="component" value="Unassembled WGS sequence"/>
</dbReference>
<dbReference type="OrthoDB" id="7362285at2759"/>
<dbReference type="EMBL" id="CADEBC010000575">
    <property type="protein sequence ID" value="CAB3255416.1"/>
    <property type="molecule type" value="Genomic_DNA"/>
</dbReference>
<sequence>MKKGRYLSEDNASDINQIPTSGSIVHQTPLRSCHLVNHQSSESENIMRSPLTQIDSDDQTDRNIPVAHISTNVPVRKKDRLSQIDKQLTMAEIVKNGEWKNNIQDNSWTLVQRNKSKKRFTGMMGKTASNSTGNFRAAEIKIPLFISHVNKETTESDICEYIRTKSNKIVNLEQIKMKTERSYNAYRLYVPKHKLNTFLDGNLWPEGITFIGFIYFKKPRDTLLVNENSNKYNI</sequence>
<organism evidence="2 3">
    <name type="scientific">Arctia plantaginis</name>
    <name type="common">Wood tiger moth</name>
    <name type="synonym">Phalaena plantaginis</name>
    <dbReference type="NCBI Taxonomy" id="874455"/>
    <lineage>
        <taxon>Eukaryota</taxon>
        <taxon>Metazoa</taxon>
        <taxon>Ecdysozoa</taxon>
        <taxon>Arthropoda</taxon>
        <taxon>Hexapoda</taxon>
        <taxon>Insecta</taxon>
        <taxon>Pterygota</taxon>
        <taxon>Neoptera</taxon>
        <taxon>Endopterygota</taxon>
        <taxon>Lepidoptera</taxon>
        <taxon>Glossata</taxon>
        <taxon>Ditrysia</taxon>
        <taxon>Noctuoidea</taxon>
        <taxon>Erebidae</taxon>
        <taxon>Arctiinae</taxon>
        <taxon>Arctia</taxon>
    </lineage>
</organism>
<gene>
    <name evidence="2" type="ORF">APLA_LOCUS14910</name>
</gene>
<evidence type="ECO:0000313" key="3">
    <source>
        <dbReference type="Proteomes" id="UP000494106"/>
    </source>
</evidence>
<feature type="compositionally biased region" description="Polar residues" evidence="1">
    <location>
        <begin position="13"/>
        <end position="22"/>
    </location>
</feature>
<protein>
    <submittedName>
        <fullName evidence="2">Uncharacterized protein</fullName>
    </submittedName>
</protein>
<proteinExistence type="predicted"/>